<accession>A0A139AMC8</accession>
<dbReference type="Proteomes" id="UP000070544">
    <property type="component" value="Unassembled WGS sequence"/>
</dbReference>
<dbReference type="EMBL" id="KQ965744">
    <property type="protein sequence ID" value="KXS17921.1"/>
    <property type="molecule type" value="Genomic_DNA"/>
</dbReference>
<sequence>MTWILDEVVTTSSILPSTAYFFERVPLGSGTFPPPRASDMRGTKAEVDCLATPYARQGSPMSMKSIIPPCTGCLFKLALVPCPRPIYFIAKLWPSSRRPQPRPSSNHHTQHRTSLNACCDASVPTGYGSTVIWAPLGKTEPRPVECDGVGATGVQGAQVVVGGVQGDGGGVGAVGFRAVSIVAREVELQ</sequence>
<protein>
    <submittedName>
        <fullName evidence="1">Uncharacterized protein</fullName>
    </submittedName>
</protein>
<dbReference type="AlphaFoldDB" id="A0A139AMC8"/>
<gene>
    <name evidence="1" type="ORF">M427DRAFT_235438</name>
</gene>
<organism evidence="1 2">
    <name type="scientific">Gonapodya prolifera (strain JEL478)</name>
    <name type="common">Monoblepharis prolifera</name>
    <dbReference type="NCBI Taxonomy" id="1344416"/>
    <lineage>
        <taxon>Eukaryota</taxon>
        <taxon>Fungi</taxon>
        <taxon>Fungi incertae sedis</taxon>
        <taxon>Chytridiomycota</taxon>
        <taxon>Chytridiomycota incertae sedis</taxon>
        <taxon>Monoblepharidomycetes</taxon>
        <taxon>Monoblepharidales</taxon>
        <taxon>Gonapodyaceae</taxon>
        <taxon>Gonapodya</taxon>
    </lineage>
</organism>
<evidence type="ECO:0000313" key="1">
    <source>
        <dbReference type="EMBL" id="KXS17921.1"/>
    </source>
</evidence>
<evidence type="ECO:0000313" key="2">
    <source>
        <dbReference type="Proteomes" id="UP000070544"/>
    </source>
</evidence>
<keyword evidence="2" id="KW-1185">Reference proteome</keyword>
<name>A0A139AMC8_GONPJ</name>
<proteinExistence type="predicted"/>
<reference evidence="1 2" key="1">
    <citation type="journal article" date="2015" name="Genome Biol. Evol.">
        <title>Phylogenomic analyses indicate that early fungi evolved digesting cell walls of algal ancestors of land plants.</title>
        <authorList>
            <person name="Chang Y."/>
            <person name="Wang S."/>
            <person name="Sekimoto S."/>
            <person name="Aerts A.L."/>
            <person name="Choi C."/>
            <person name="Clum A."/>
            <person name="LaButti K.M."/>
            <person name="Lindquist E.A."/>
            <person name="Yee Ngan C."/>
            <person name="Ohm R.A."/>
            <person name="Salamov A.A."/>
            <person name="Grigoriev I.V."/>
            <person name="Spatafora J.W."/>
            <person name="Berbee M.L."/>
        </authorList>
    </citation>
    <scope>NUCLEOTIDE SEQUENCE [LARGE SCALE GENOMIC DNA]</scope>
    <source>
        <strain evidence="1 2">JEL478</strain>
    </source>
</reference>